<dbReference type="AlphaFoldDB" id="A0A804HP28"/>
<sequence length="30" mass="3269">MLLAAVSDSQNDIDHQELHLHISTPQAGNI</sequence>
<evidence type="ECO:0000313" key="2">
    <source>
        <dbReference type="Proteomes" id="UP000012960"/>
    </source>
</evidence>
<keyword evidence="2" id="KW-1185">Reference proteome</keyword>
<dbReference type="InParanoid" id="A0A804HP28"/>
<dbReference type="Gramene" id="Ma01_t01290.1">
    <property type="protein sequence ID" value="Ma01_p01290.1"/>
    <property type="gene ID" value="Ma01_g01290"/>
</dbReference>
<proteinExistence type="predicted"/>
<dbReference type="EnsemblPlants" id="Ma01_t01290.1">
    <property type="protein sequence ID" value="Ma01_p01290.1"/>
    <property type="gene ID" value="Ma01_g01290"/>
</dbReference>
<evidence type="ECO:0000313" key="1">
    <source>
        <dbReference type="EnsemblPlants" id="Ma01_p01290.1"/>
    </source>
</evidence>
<name>A0A804HP28_MUSAM</name>
<protein>
    <submittedName>
        <fullName evidence="1">Uncharacterized protein</fullName>
    </submittedName>
</protein>
<reference evidence="1" key="1">
    <citation type="submission" date="2021-05" db="UniProtKB">
        <authorList>
            <consortium name="EnsemblPlants"/>
        </authorList>
    </citation>
    <scope>IDENTIFICATION</scope>
    <source>
        <strain evidence="1">subsp. malaccensis</strain>
    </source>
</reference>
<organism evidence="1 2">
    <name type="scientific">Musa acuminata subsp. malaccensis</name>
    <name type="common">Wild banana</name>
    <name type="synonym">Musa malaccensis</name>
    <dbReference type="NCBI Taxonomy" id="214687"/>
    <lineage>
        <taxon>Eukaryota</taxon>
        <taxon>Viridiplantae</taxon>
        <taxon>Streptophyta</taxon>
        <taxon>Embryophyta</taxon>
        <taxon>Tracheophyta</taxon>
        <taxon>Spermatophyta</taxon>
        <taxon>Magnoliopsida</taxon>
        <taxon>Liliopsida</taxon>
        <taxon>Zingiberales</taxon>
        <taxon>Musaceae</taxon>
        <taxon>Musa</taxon>
    </lineage>
</organism>
<accession>A0A804HP28</accession>
<dbReference type="Proteomes" id="UP000012960">
    <property type="component" value="Unplaced"/>
</dbReference>